<dbReference type="RefSeq" id="XP_033426902.1">
    <property type="nucleotide sequence ID" value="XM_033570870.1"/>
</dbReference>
<dbReference type="VEuPathDB" id="FungiDB:EYZ11_006136"/>
<comment type="caution">
    <text evidence="2">The sequence shown here is derived from an EMBL/GenBank/DDBJ whole genome shotgun (WGS) entry which is preliminary data.</text>
</comment>
<dbReference type="GO" id="GO:0044732">
    <property type="term" value="C:mitotic spindle pole body"/>
    <property type="evidence" value="ECO:0007669"/>
    <property type="project" value="TreeGrafter"/>
</dbReference>
<feature type="region of interest" description="Disordered" evidence="1">
    <location>
        <begin position="290"/>
        <end position="329"/>
    </location>
</feature>
<feature type="compositionally biased region" description="Low complexity" evidence="1">
    <location>
        <begin position="401"/>
        <end position="418"/>
    </location>
</feature>
<dbReference type="GO" id="GO:1990334">
    <property type="term" value="C:Bfa1-Bub2 complex"/>
    <property type="evidence" value="ECO:0007669"/>
    <property type="project" value="InterPro"/>
</dbReference>
<dbReference type="OrthoDB" id="19159at2759"/>
<feature type="compositionally biased region" description="Polar residues" evidence="1">
    <location>
        <begin position="515"/>
        <end position="533"/>
    </location>
</feature>
<proteinExistence type="predicted"/>
<organism evidence="2 3">
    <name type="scientific">Aspergillus tanneri</name>
    <dbReference type="NCBI Taxonomy" id="1220188"/>
    <lineage>
        <taxon>Eukaryota</taxon>
        <taxon>Fungi</taxon>
        <taxon>Dikarya</taxon>
        <taxon>Ascomycota</taxon>
        <taxon>Pezizomycotina</taxon>
        <taxon>Eurotiomycetes</taxon>
        <taxon>Eurotiomycetidae</taxon>
        <taxon>Eurotiales</taxon>
        <taxon>Aspergillaceae</taxon>
        <taxon>Aspergillus</taxon>
        <taxon>Aspergillus subgen. Circumdati</taxon>
    </lineage>
</organism>
<feature type="compositionally biased region" description="Basic and acidic residues" evidence="1">
    <location>
        <begin position="51"/>
        <end position="66"/>
    </location>
</feature>
<evidence type="ECO:0000256" key="1">
    <source>
        <dbReference type="SAM" id="MobiDB-lite"/>
    </source>
</evidence>
<dbReference type="GeneID" id="54328937"/>
<dbReference type="GO" id="GO:0031578">
    <property type="term" value="P:mitotic spindle orientation checkpoint signaling"/>
    <property type="evidence" value="ECO:0007669"/>
    <property type="project" value="TreeGrafter"/>
</dbReference>
<dbReference type="AlphaFoldDB" id="A0A5M9MKK3"/>
<reference evidence="2 3" key="1">
    <citation type="submission" date="2019-08" db="EMBL/GenBank/DDBJ databases">
        <title>The genome sequence of a newly discovered highly antifungal drug resistant Aspergillus species, Aspergillus tanneri NIH 1004.</title>
        <authorList>
            <person name="Mounaud S."/>
            <person name="Singh I."/>
            <person name="Joardar V."/>
            <person name="Pakala S."/>
            <person name="Pakala S."/>
            <person name="Venepally P."/>
            <person name="Chung J.K."/>
            <person name="Losada L."/>
            <person name="Nierman W.C."/>
        </authorList>
    </citation>
    <scope>NUCLEOTIDE SEQUENCE [LARGE SCALE GENOMIC DNA]</scope>
    <source>
        <strain evidence="2 3">NIH1004</strain>
    </source>
</reference>
<feature type="region of interest" description="Disordered" evidence="1">
    <location>
        <begin position="589"/>
        <end position="613"/>
    </location>
</feature>
<feature type="region of interest" description="Disordered" evidence="1">
    <location>
        <begin position="635"/>
        <end position="737"/>
    </location>
</feature>
<feature type="compositionally biased region" description="Low complexity" evidence="1">
    <location>
        <begin position="298"/>
        <end position="310"/>
    </location>
</feature>
<name>A0A5M9MKK3_9EURO</name>
<evidence type="ECO:0000313" key="3">
    <source>
        <dbReference type="Proteomes" id="UP000324241"/>
    </source>
</evidence>
<sequence length="988" mass="108650">MEPLTLQVQHGQEEAIECWDNDGDLQCYEDIQLRTASSATSVTNSSIRLSGHRDSISSRRSARSDIDSTGGGDEDWQVQLLDDEESVNEEALASAKIAGIPLPKSIPRSALVGGIIRRLGPRRTRDDFVDDWSDDVEFPDPDVVLELKSPQVASFPESLQQIGSTTASPVKAPASPCWSNNVTVRLRSAIEHSDGSRVDCDAGDVEGIPTIRPTLSRPPQRTSVINDSMLIKERDATRVFEDFEEDIELPQDDFLRLPSRKVGNARSSSPCPEDFDVEFSEGSIGVRFGGTARDHRSNPSSSLVSPSVSSYLTGESDDEGLDGLVIPEGPLDLDKSMRKRHESSTLNMMIPESAQATQDPTELEDFFSGFELESDNMFDTRRLSINPNVKCKTDRIGSPGRRSATTLTFTNTTPSPRTRIPRLSGHDRQHSTHLETVSESGAPLLRFRTSLPRPGGHSSHTSVPTLPPSESVLTSPSSTTPNRRPIGTRFAKDPFCGERFSSAKQSLKTKRSLPTMRNSNSAVSTSSIQSTRQDFIGCPAISTTRSKTPTDRIGSDKKLSSRKSRMPCIPPGASEHQPHHASVKTCRYSRRTNSDSSSEVIIGQGSVSHLPRSSRFEVAGSSAVEPTSEALFTTTKRTLTRPARRRNFGDGTELGSFDDLPTSALAESKFVKHPSSRGVPKSLNNKLNRSEPIPSRAEPQQKVLSTTPKLHKPTPRFARDTNASRNAREQRIASMTTVSKIRDGSALTSLSSNWKTQQNIARVPLNSASIRNKKNRNATVPGCRPHLIKPLGTGVQERKSINGMRYNPATFRWEGNENLAYELDTNPKSPKPSPALITNMGAMQNVQVVGSMVFDPQRMCWLKLAPVQPGTKGVIAVQDEDDVFAGLGDLEGKSECSGPRTSGAYDNLGFAASGDDRSCGDSSDEWPITEEFDVGPEFIRRQRAEEEKWRRKVNKWVDFDRRKLGDSWRWAIRDLVGFNSTPVELRSG</sequence>
<dbReference type="PANTHER" id="PTHR35140:SF1">
    <property type="entry name" value="MITOTIC CHECK POINT PROTEIN BFA1"/>
    <property type="match status" value="1"/>
</dbReference>
<dbReference type="EMBL" id="QUQM01000004">
    <property type="protein sequence ID" value="KAA8647541.1"/>
    <property type="molecule type" value="Genomic_DNA"/>
</dbReference>
<feature type="compositionally biased region" description="Polar residues" evidence="1">
    <location>
        <begin position="471"/>
        <end position="482"/>
    </location>
</feature>
<feature type="region of interest" description="Disordered" evidence="1">
    <location>
        <begin position="393"/>
        <end position="565"/>
    </location>
</feature>
<protein>
    <recommendedName>
        <fullName evidence="4">Cytokinesis regulator (Byr4)</fullName>
    </recommendedName>
</protein>
<feature type="compositionally biased region" description="Basic and acidic residues" evidence="1">
    <location>
        <begin position="548"/>
        <end position="559"/>
    </location>
</feature>
<dbReference type="Proteomes" id="UP000324241">
    <property type="component" value="Unassembled WGS sequence"/>
</dbReference>
<gene>
    <name evidence="2" type="ORF">ATNIH1004_006235</name>
</gene>
<accession>A0A5M9MKK3</accession>
<evidence type="ECO:0008006" key="4">
    <source>
        <dbReference type="Google" id="ProtNLM"/>
    </source>
</evidence>
<evidence type="ECO:0000313" key="2">
    <source>
        <dbReference type="EMBL" id="KAA8647541.1"/>
    </source>
</evidence>
<dbReference type="PANTHER" id="PTHR35140">
    <property type="entry name" value="MITOTIC CHECK POINT PROTEIN BFA1"/>
    <property type="match status" value="1"/>
</dbReference>
<feature type="region of interest" description="Disordered" evidence="1">
    <location>
        <begin position="42"/>
        <end position="74"/>
    </location>
</feature>
<dbReference type="GO" id="GO:0005096">
    <property type="term" value="F:GTPase activator activity"/>
    <property type="evidence" value="ECO:0007669"/>
    <property type="project" value="InterPro"/>
</dbReference>
<dbReference type="InterPro" id="IPR034586">
    <property type="entry name" value="Bfa1/Byr4"/>
</dbReference>
<feature type="compositionally biased region" description="Basic and acidic residues" evidence="1">
    <location>
        <begin position="424"/>
        <end position="433"/>
    </location>
</feature>